<keyword evidence="4" id="KW-1185">Reference proteome</keyword>
<feature type="region of interest" description="Disordered" evidence="1">
    <location>
        <begin position="1"/>
        <end position="35"/>
    </location>
</feature>
<feature type="region of interest" description="Disordered" evidence="1">
    <location>
        <begin position="338"/>
        <end position="387"/>
    </location>
</feature>
<feature type="domain" description="AAA+ ATPase" evidence="2">
    <location>
        <begin position="791"/>
        <end position="918"/>
    </location>
</feature>
<comment type="caution">
    <text evidence="3">The sequence shown here is derived from an EMBL/GenBank/DDBJ whole genome shotgun (WGS) entry which is preliminary data.</text>
</comment>
<organism evidence="3 4">
    <name type="scientific">Aspergillus heteromorphus CBS 117.55</name>
    <dbReference type="NCBI Taxonomy" id="1448321"/>
    <lineage>
        <taxon>Eukaryota</taxon>
        <taxon>Fungi</taxon>
        <taxon>Dikarya</taxon>
        <taxon>Ascomycota</taxon>
        <taxon>Pezizomycotina</taxon>
        <taxon>Eurotiomycetes</taxon>
        <taxon>Eurotiomycetidae</taxon>
        <taxon>Eurotiales</taxon>
        <taxon>Aspergillaceae</taxon>
        <taxon>Aspergillus</taxon>
        <taxon>Aspergillus subgen. Circumdati</taxon>
    </lineage>
</organism>
<dbReference type="OrthoDB" id="10042665at2759"/>
<dbReference type="Pfam" id="PF22942">
    <property type="entry name" value="DUF7025"/>
    <property type="match status" value="1"/>
</dbReference>
<evidence type="ECO:0000313" key="3">
    <source>
        <dbReference type="EMBL" id="PWY90984.1"/>
    </source>
</evidence>
<dbReference type="EMBL" id="MSFL01000002">
    <property type="protein sequence ID" value="PWY90984.1"/>
    <property type="molecule type" value="Genomic_DNA"/>
</dbReference>
<dbReference type="Proteomes" id="UP000247233">
    <property type="component" value="Unassembled WGS sequence"/>
</dbReference>
<dbReference type="InterPro" id="IPR003959">
    <property type="entry name" value="ATPase_AAA_core"/>
</dbReference>
<name>A0A317WX61_9EURO</name>
<feature type="region of interest" description="Disordered" evidence="1">
    <location>
        <begin position="154"/>
        <end position="196"/>
    </location>
</feature>
<reference evidence="3 4" key="1">
    <citation type="submission" date="2016-12" db="EMBL/GenBank/DDBJ databases">
        <title>The genomes of Aspergillus section Nigri reveals drivers in fungal speciation.</title>
        <authorList>
            <consortium name="DOE Joint Genome Institute"/>
            <person name="Vesth T.C."/>
            <person name="Nybo J."/>
            <person name="Theobald S."/>
            <person name="Brandl J."/>
            <person name="Frisvad J.C."/>
            <person name="Nielsen K.F."/>
            <person name="Lyhne E.K."/>
            <person name="Kogle M.E."/>
            <person name="Kuo A."/>
            <person name="Riley R."/>
            <person name="Clum A."/>
            <person name="Nolan M."/>
            <person name="Lipzen A."/>
            <person name="Salamov A."/>
            <person name="Henrissat B."/>
            <person name="Wiebenga A."/>
            <person name="De Vries R.P."/>
            <person name="Grigoriev I.V."/>
            <person name="Mortensen U.H."/>
            <person name="Andersen M.R."/>
            <person name="Baker S.E."/>
        </authorList>
    </citation>
    <scope>NUCLEOTIDE SEQUENCE [LARGE SCALE GENOMIC DNA]</scope>
    <source>
        <strain evidence="3 4">CBS 117.55</strain>
    </source>
</reference>
<dbReference type="InterPro" id="IPR003593">
    <property type="entry name" value="AAA+_ATPase"/>
</dbReference>
<feature type="compositionally biased region" description="Basic residues" evidence="1">
    <location>
        <begin position="1164"/>
        <end position="1173"/>
    </location>
</feature>
<protein>
    <recommendedName>
        <fullName evidence="2">AAA+ ATPase domain-containing protein</fullName>
    </recommendedName>
</protein>
<dbReference type="RefSeq" id="XP_025403427.1">
    <property type="nucleotide sequence ID" value="XM_025547259.1"/>
</dbReference>
<feature type="region of interest" description="Disordered" evidence="1">
    <location>
        <begin position="722"/>
        <end position="743"/>
    </location>
</feature>
<dbReference type="Pfam" id="PF00004">
    <property type="entry name" value="AAA"/>
    <property type="match status" value="1"/>
</dbReference>
<sequence length="1173" mass="133373">MRIEELARQAAGEANSRQTQLPAVGSDVNGRLSQPPTERFRYQQMKEYMYRHRKEWETNMGPGLWELKREGNSFLGFRPEDGPWGFHYNVLSDHVYNRPYPFPPNNELSKLSQDPVSLDEFDHVVDYGSRRERLRKNFEWEMDRLYLMEEVDRRQREREQPENKNKVSKEDGTETENKAGVHVDQQARQQEPAPQPKLRRLDWYGFQRGLTRAGDMFSCEIHVLLGEPIVQDTFATWYGYSGRAARKPKVSQEHHPIVSTAPEEAPLPERIRIHSTILVAILQKIIGSAANSLEGITAVVFIRPFKALEYCERALRDWCAALEKKFMTLPTAVEEEMQTNTFQSTVSKAGEEETAANCPGGEDGRGEPEEEDEEFREEEEIDDPNDATKSVEALNHLHCLLKFMDTSIAPKRAHLSNPQSRKVCFSDLWYLFRPGMEVIGNDGKQAYRVVYVTSAPHCVVPAWQRFRSSVNKPENTAFRVTCVYVDFDGKSLGPVSRIFAIKPFDGQRDLTALEIYPLHLHPLKRADFGESEWAEVETLSPSNRSSRFRQQLIDRGRKFLEVAAVKHMYYAGPAMGVRDDVESQVVVDFETAFAVEDPEQQRWKPTLELLVGNQYMETEKETPEHCEASCCRRDHVHYDAYVDEKQRTHYIDSLLPKTDTSDEQPSIAIIPRSLKELQRGSRSTLAVSDDELVIMSYRVFGFVLRTRKWAKLDLSYLTEVHPPQTGPADPGITSPESWDDDEKKPATTFGRLVLDKKHKHMIVSLIAQHFRDKKSTADHREQVDIVKGKGKGLILLLHGAPGVGKTSTAEGVAEMFQKPLFQITCGDLGTTAKEVEKALETTFALANRWDCILLLDDADVFLAQRTKEDFQRNGLVAVFLRVMEYYAGILFLTTNRVGYFDEAFTSRIHVTLYYPELSSDKTVEVFKLNMELIKERFRQKGRRINIDQLRIGSFAAQHYADHENARWNGRQIQNACQTALALAEFEAQGNSHRAILRPDAVVTLSVAHFEIVRDAYLEFTRYINKLYGTNASRRAHEDKVRAIWLDEDDNIVATHGVDRKSLFLRSMLGMHRPVSSEQYYDYSYGNPTTGTSGQLGPRSIPGQGQWNVPGPTGPRGRAGTGTGAELPPPQHPPPQRPMGGAGTNPIWTGQQMYDYPAAAGVSPPHKHPGSRAL</sequence>
<feature type="compositionally biased region" description="Polar residues" evidence="1">
    <location>
        <begin position="1085"/>
        <end position="1094"/>
    </location>
</feature>
<dbReference type="InterPro" id="IPR027417">
    <property type="entry name" value="P-loop_NTPase"/>
</dbReference>
<feature type="compositionally biased region" description="Pro residues" evidence="1">
    <location>
        <begin position="1126"/>
        <end position="1136"/>
    </location>
</feature>
<dbReference type="VEuPathDB" id="FungiDB:BO70DRAFT_410604"/>
<evidence type="ECO:0000259" key="2">
    <source>
        <dbReference type="SMART" id="SM00382"/>
    </source>
</evidence>
<feature type="compositionally biased region" description="Acidic residues" evidence="1">
    <location>
        <begin position="368"/>
        <end position="385"/>
    </location>
</feature>
<dbReference type="SUPFAM" id="SSF52540">
    <property type="entry name" value="P-loop containing nucleoside triphosphate hydrolases"/>
    <property type="match status" value="1"/>
</dbReference>
<dbReference type="STRING" id="1448321.A0A317WX61"/>
<dbReference type="PANTHER" id="PTHR46411:SF2">
    <property type="entry name" value="AAA+ ATPASE DOMAIN-CONTAINING PROTEIN"/>
    <property type="match status" value="1"/>
</dbReference>
<dbReference type="InterPro" id="IPR054289">
    <property type="entry name" value="DUF7025"/>
</dbReference>
<feature type="compositionally biased region" description="Basic and acidic residues" evidence="1">
    <location>
        <begin position="154"/>
        <end position="181"/>
    </location>
</feature>
<proteinExistence type="predicted"/>
<dbReference type="Pfam" id="PF23232">
    <property type="entry name" value="AAA_lid_13"/>
    <property type="match status" value="1"/>
</dbReference>
<dbReference type="SMART" id="SM00382">
    <property type="entry name" value="AAA"/>
    <property type="match status" value="1"/>
</dbReference>
<dbReference type="AlphaFoldDB" id="A0A317WX61"/>
<dbReference type="GO" id="GO:0016887">
    <property type="term" value="F:ATP hydrolysis activity"/>
    <property type="evidence" value="ECO:0007669"/>
    <property type="project" value="InterPro"/>
</dbReference>
<dbReference type="CDD" id="cd19481">
    <property type="entry name" value="RecA-like_protease"/>
    <property type="match status" value="1"/>
</dbReference>
<dbReference type="InterPro" id="IPR056599">
    <property type="entry name" value="AAA_lid_fung"/>
</dbReference>
<dbReference type="Gene3D" id="3.40.50.300">
    <property type="entry name" value="P-loop containing nucleotide triphosphate hydrolases"/>
    <property type="match status" value="1"/>
</dbReference>
<dbReference type="GeneID" id="37069496"/>
<accession>A0A317WX61</accession>
<feature type="region of interest" description="Disordered" evidence="1">
    <location>
        <begin position="1085"/>
        <end position="1173"/>
    </location>
</feature>
<feature type="compositionally biased region" description="Polar residues" evidence="1">
    <location>
        <begin position="338"/>
        <end position="347"/>
    </location>
</feature>
<evidence type="ECO:0000256" key="1">
    <source>
        <dbReference type="SAM" id="MobiDB-lite"/>
    </source>
</evidence>
<gene>
    <name evidence="3" type="ORF">BO70DRAFT_410604</name>
</gene>
<dbReference type="PANTHER" id="PTHR46411">
    <property type="entry name" value="FAMILY ATPASE, PUTATIVE-RELATED"/>
    <property type="match status" value="1"/>
</dbReference>
<evidence type="ECO:0000313" key="4">
    <source>
        <dbReference type="Proteomes" id="UP000247233"/>
    </source>
</evidence>
<dbReference type="GO" id="GO:0005524">
    <property type="term" value="F:ATP binding"/>
    <property type="evidence" value="ECO:0007669"/>
    <property type="project" value="InterPro"/>
</dbReference>